<keyword evidence="2" id="KW-1185">Reference proteome</keyword>
<dbReference type="Proteomes" id="UP000534783">
    <property type="component" value="Unassembled WGS sequence"/>
</dbReference>
<dbReference type="RefSeq" id="WP_168058715.1">
    <property type="nucleotide sequence ID" value="NZ_VTOW01000001.1"/>
</dbReference>
<sequence length="140" mass="16058">MKWIVLGLVVLFTFGCAAVPLAPEQKERVYQADYDRTWFAVLDVLNERVIPLTIVQKDSGLIITDVVEARTGMIDRFKLNISVRQQSNATKVRIDGRFEYFNRSGSFDLGRWEVQESTGKLESELFRSIEKKLVATLVKE</sequence>
<evidence type="ECO:0000313" key="1">
    <source>
        <dbReference type="EMBL" id="NKE70469.1"/>
    </source>
</evidence>
<reference evidence="1 2" key="1">
    <citation type="journal article" date="2020" name="Nature">
        <title>Bacterial chemolithoautotrophy via manganese oxidation.</title>
        <authorList>
            <person name="Yu H."/>
            <person name="Leadbetter J.R."/>
        </authorList>
    </citation>
    <scope>NUCLEOTIDE SEQUENCE [LARGE SCALE GENOMIC DNA]</scope>
    <source>
        <strain evidence="1 2">Mn-1</strain>
    </source>
</reference>
<dbReference type="PROSITE" id="PS51257">
    <property type="entry name" value="PROKAR_LIPOPROTEIN"/>
    <property type="match status" value="1"/>
</dbReference>
<proteinExistence type="predicted"/>
<gene>
    <name evidence="1" type="primary">bamC</name>
    <name evidence="1" type="ORF">MNODULE_06925</name>
</gene>
<protein>
    <submittedName>
        <fullName evidence="1">Outer membrane protein assembly factor BamC</fullName>
    </submittedName>
</protein>
<dbReference type="EMBL" id="VTOW01000001">
    <property type="protein sequence ID" value="NKE70469.1"/>
    <property type="molecule type" value="Genomic_DNA"/>
</dbReference>
<dbReference type="AlphaFoldDB" id="A0A7X6DNK3"/>
<comment type="caution">
    <text evidence="1">The sequence shown here is derived from an EMBL/GenBank/DDBJ whole genome shotgun (WGS) entry which is preliminary data.</text>
</comment>
<name>A0A7X6DNK3_9BACT</name>
<accession>A0A7X6DNK3</accession>
<evidence type="ECO:0000313" key="2">
    <source>
        <dbReference type="Proteomes" id="UP000534783"/>
    </source>
</evidence>
<organism evidence="1 2">
    <name type="scientific">Candidatus Manganitrophus noduliformans</name>
    <dbReference type="NCBI Taxonomy" id="2606439"/>
    <lineage>
        <taxon>Bacteria</taxon>
        <taxon>Pseudomonadati</taxon>
        <taxon>Nitrospirota</taxon>
        <taxon>Nitrospiria</taxon>
        <taxon>Candidatus Troglogloeales</taxon>
        <taxon>Candidatus Manganitrophaceae</taxon>
        <taxon>Candidatus Manganitrophus</taxon>
    </lineage>
</organism>